<organism evidence="2 3">
    <name type="scientific">Paramicrobacterium chengjingii</name>
    <dbReference type="NCBI Taxonomy" id="2769067"/>
    <lineage>
        <taxon>Bacteria</taxon>
        <taxon>Bacillati</taxon>
        <taxon>Actinomycetota</taxon>
        <taxon>Actinomycetes</taxon>
        <taxon>Micrococcales</taxon>
        <taxon>Microbacteriaceae</taxon>
        <taxon>Paramicrobacterium</taxon>
    </lineage>
</organism>
<dbReference type="InterPro" id="IPR036779">
    <property type="entry name" value="LysM_dom_sf"/>
</dbReference>
<evidence type="ECO:0000313" key="3">
    <source>
        <dbReference type="Proteomes" id="UP000662814"/>
    </source>
</evidence>
<evidence type="ECO:0000256" key="1">
    <source>
        <dbReference type="SAM" id="Phobius"/>
    </source>
</evidence>
<keyword evidence="1" id="KW-0472">Membrane</keyword>
<gene>
    <name evidence="2" type="ORF">HCR76_09645</name>
</gene>
<dbReference type="RefSeq" id="WP_166992886.1">
    <property type="nucleotide sequence ID" value="NZ_CP061169.1"/>
</dbReference>
<reference evidence="2 3" key="1">
    <citation type="submission" date="2020-12" db="EMBL/GenBank/DDBJ databases">
        <title>Microbacterium sp. HY060.</title>
        <authorList>
            <person name="Zhou J."/>
        </authorList>
    </citation>
    <scope>NUCLEOTIDE SEQUENCE [LARGE SCALE GENOMIC DNA]</scope>
    <source>
        <strain evidence="2 3">HY60</strain>
    </source>
</reference>
<protein>
    <submittedName>
        <fullName evidence="2">LysM peptidoglycan-binding domain-containing protein</fullName>
    </submittedName>
</protein>
<keyword evidence="1" id="KW-1133">Transmembrane helix</keyword>
<dbReference type="Gene3D" id="3.10.350.10">
    <property type="entry name" value="LysM domain"/>
    <property type="match status" value="1"/>
</dbReference>
<sequence>MTTQQTNAAPRLRLTARGRAVLTGIASIPLVFGIAFGAVHASSAVAADTSSTETFEYVTVSTGESLWMLAERIAPDHDPREVVAEIVDLNQLDTSSVAAGERIAIPSQYEEAVR</sequence>
<name>A0ABX6YEB0_9MICO</name>
<evidence type="ECO:0000313" key="2">
    <source>
        <dbReference type="EMBL" id="QPZ37132.1"/>
    </source>
</evidence>
<dbReference type="EMBL" id="CP061169">
    <property type="protein sequence ID" value="QPZ37132.1"/>
    <property type="molecule type" value="Genomic_DNA"/>
</dbReference>
<keyword evidence="3" id="KW-1185">Reference proteome</keyword>
<proteinExistence type="predicted"/>
<dbReference type="Proteomes" id="UP000662814">
    <property type="component" value="Chromosome"/>
</dbReference>
<feature type="transmembrane region" description="Helical" evidence="1">
    <location>
        <begin position="20"/>
        <end position="41"/>
    </location>
</feature>
<keyword evidence="1" id="KW-0812">Transmembrane</keyword>
<accession>A0ABX6YEB0</accession>